<dbReference type="Gene3D" id="3.40.50.720">
    <property type="entry name" value="NAD(P)-binding Rossmann-like Domain"/>
    <property type="match status" value="1"/>
</dbReference>
<feature type="domain" description="Ubiquitin-like modifier-activating enzyme Atg7 N-terminal" evidence="1">
    <location>
        <begin position="5"/>
        <end position="70"/>
    </location>
</feature>
<protein>
    <recommendedName>
        <fullName evidence="1">Ubiquitin-like modifier-activating enzyme Atg7 N-terminal domain-containing protein</fullName>
    </recommendedName>
</protein>
<organism evidence="2 3">
    <name type="scientific">Phanerochaete carnosa (strain HHB-10118-sp)</name>
    <name type="common">White-rot fungus</name>
    <name type="synonym">Peniophora carnosa</name>
    <dbReference type="NCBI Taxonomy" id="650164"/>
    <lineage>
        <taxon>Eukaryota</taxon>
        <taxon>Fungi</taxon>
        <taxon>Dikarya</taxon>
        <taxon>Basidiomycota</taxon>
        <taxon>Agaricomycotina</taxon>
        <taxon>Agaricomycetes</taxon>
        <taxon>Polyporales</taxon>
        <taxon>Phanerochaetaceae</taxon>
        <taxon>Phanerochaete</taxon>
    </lineage>
</organism>
<dbReference type="InParanoid" id="K5X0B6"/>
<dbReference type="Pfam" id="PF16420">
    <property type="entry name" value="ATG7_N"/>
    <property type="match status" value="1"/>
</dbReference>
<accession>K5X0B6</accession>
<dbReference type="Proteomes" id="UP000008370">
    <property type="component" value="Unassembled WGS sequence"/>
</dbReference>
<evidence type="ECO:0000313" key="2">
    <source>
        <dbReference type="EMBL" id="EKM56207.1"/>
    </source>
</evidence>
<dbReference type="STRING" id="650164.K5X0B6"/>
<dbReference type="HOGENOM" id="CLU_1062111_0_0_1"/>
<dbReference type="EMBL" id="JH930472">
    <property type="protein sequence ID" value="EKM56207.1"/>
    <property type="molecule type" value="Genomic_DNA"/>
</dbReference>
<keyword evidence="3" id="KW-1185">Reference proteome</keyword>
<dbReference type="OrthoDB" id="338614at2759"/>
<proteinExistence type="predicted"/>
<evidence type="ECO:0000259" key="1">
    <source>
        <dbReference type="Pfam" id="PF16420"/>
    </source>
</evidence>
<dbReference type="RefSeq" id="XP_007396499.1">
    <property type="nucleotide sequence ID" value="XM_007396437.1"/>
</dbReference>
<gene>
    <name evidence="2" type="ORF">PHACADRAFT_209686</name>
</gene>
<sequence>MTIIEFQPFSLLIEPAFWHALNNVKTDVLRLSDAFIPLAASYAPRRAIVDMETGREIAMPSALKLVGDAFTGSLHRIGVATGLTGARGTSERSAAVGWEKSPQGKLYAPCRRPGADDGSKERLTDQTLDQICAVTRPGLASTASPVAVGLLAALLQHPGSVNVPALAPKKGGELPDPHASGSVLGLVLHQPRGCLAEFRTIPVRGTAFFSCCTGYGGAVLEAYKRHVWAPVQSACGKPGFMERLTCLDELYREGEEAAGDVE</sequence>
<evidence type="ECO:0000313" key="3">
    <source>
        <dbReference type="Proteomes" id="UP000008370"/>
    </source>
</evidence>
<reference evidence="2 3" key="1">
    <citation type="journal article" date="2012" name="BMC Genomics">
        <title>Comparative genomics of the white-rot fungi, Phanerochaete carnosa and P. chrysosporium, to elucidate the genetic basis of the distinct wood types they colonize.</title>
        <authorList>
            <person name="Suzuki H."/>
            <person name="MacDonald J."/>
            <person name="Syed K."/>
            <person name="Salamov A."/>
            <person name="Hori C."/>
            <person name="Aerts A."/>
            <person name="Henrissat B."/>
            <person name="Wiebenga A."/>
            <person name="vanKuyk P.A."/>
            <person name="Barry K."/>
            <person name="Lindquist E."/>
            <person name="LaButti K."/>
            <person name="Lapidus A."/>
            <person name="Lucas S."/>
            <person name="Coutinho P."/>
            <person name="Gong Y."/>
            <person name="Samejima M."/>
            <person name="Mahadevan R."/>
            <person name="Abou-Zaid M."/>
            <person name="de Vries R.P."/>
            <person name="Igarashi K."/>
            <person name="Yadav J.S."/>
            <person name="Grigoriev I.V."/>
            <person name="Master E.R."/>
        </authorList>
    </citation>
    <scope>NUCLEOTIDE SEQUENCE [LARGE SCALE GENOMIC DNA]</scope>
    <source>
        <strain evidence="2 3">HHB-10118-sp</strain>
    </source>
</reference>
<dbReference type="GeneID" id="18912878"/>
<dbReference type="KEGG" id="pco:PHACADRAFT_209686"/>
<dbReference type="AlphaFoldDB" id="K5X0B6"/>
<name>K5X0B6_PHACS</name>
<dbReference type="InterPro" id="IPR032197">
    <property type="entry name" value="Atg7_N"/>
</dbReference>